<name>A0A8T2USF4_CERRI</name>
<dbReference type="EMBL" id="CM035411">
    <property type="protein sequence ID" value="KAH7435067.1"/>
    <property type="molecule type" value="Genomic_DNA"/>
</dbReference>
<feature type="region of interest" description="Disordered" evidence="10">
    <location>
        <begin position="64"/>
        <end position="109"/>
    </location>
</feature>
<dbReference type="AlphaFoldDB" id="A0A8T2USF4"/>
<evidence type="ECO:0000256" key="9">
    <source>
        <dbReference type="SAM" id="Coils"/>
    </source>
</evidence>
<evidence type="ECO:0000256" key="3">
    <source>
        <dbReference type="ARBA" id="ARBA00008061"/>
    </source>
</evidence>
<feature type="domain" description="Glycosyl hydrolase family 13 catalytic" evidence="11">
    <location>
        <begin position="615"/>
        <end position="943"/>
    </location>
</feature>
<keyword evidence="6" id="KW-0119">Carbohydrate metabolism</keyword>
<feature type="domain" description="Alpha-amylase C-terminal beta-sheet" evidence="12">
    <location>
        <begin position="944"/>
        <end position="1008"/>
    </location>
</feature>
<evidence type="ECO:0000256" key="7">
    <source>
        <dbReference type="ARBA" id="ARBA00023295"/>
    </source>
</evidence>
<dbReference type="InterPro" id="IPR006047">
    <property type="entry name" value="GH13_cat_dom"/>
</dbReference>
<dbReference type="Pfam" id="PF07821">
    <property type="entry name" value="Alpha-amyl_C2"/>
    <property type="match status" value="1"/>
</dbReference>
<dbReference type="EMBL" id="CM035411">
    <property type="protein sequence ID" value="KAH7435069.1"/>
    <property type="molecule type" value="Genomic_DNA"/>
</dbReference>
<protein>
    <recommendedName>
        <fullName evidence="4">alpha-amylase</fullName>
        <ecNumber evidence="4">3.2.1.1</ecNumber>
    </recommendedName>
    <alternativeName>
        <fullName evidence="8">1,4-alpha-D-glucan glucanohydrolase</fullName>
    </alternativeName>
</protein>
<evidence type="ECO:0000256" key="6">
    <source>
        <dbReference type="ARBA" id="ARBA00023277"/>
    </source>
</evidence>
<gene>
    <name evidence="13" type="ORF">KP509_06G047800</name>
</gene>
<keyword evidence="9" id="KW-0175">Coiled coil</keyword>
<dbReference type="SUPFAM" id="SSF51011">
    <property type="entry name" value="Glycosyl hydrolase domain"/>
    <property type="match status" value="1"/>
</dbReference>
<evidence type="ECO:0000256" key="8">
    <source>
        <dbReference type="ARBA" id="ARBA00030238"/>
    </source>
</evidence>
<keyword evidence="14" id="KW-1185">Reference proteome</keyword>
<evidence type="ECO:0000256" key="4">
    <source>
        <dbReference type="ARBA" id="ARBA00012595"/>
    </source>
</evidence>
<comment type="caution">
    <text evidence="13">The sequence shown here is derived from an EMBL/GenBank/DDBJ whole genome shotgun (WGS) entry which is preliminary data.</text>
</comment>
<dbReference type="InterPro" id="IPR017853">
    <property type="entry name" value="GH"/>
</dbReference>
<dbReference type="Proteomes" id="UP000825935">
    <property type="component" value="Chromosome 6"/>
</dbReference>
<comment type="similarity">
    <text evidence="3">Belongs to the glycosyl hydrolase 13 family.</text>
</comment>
<evidence type="ECO:0000259" key="11">
    <source>
        <dbReference type="SMART" id="SM00642"/>
    </source>
</evidence>
<keyword evidence="7" id="KW-0326">Glycosidase</keyword>
<comment type="cofactor">
    <cofactor evidence="2">
        <name>Ca(2+)</name>
        <dbReference type="ChEBI" id="CHEBI:29108"/>
    </cofactor>
</comment>
<sequence length="1009" mass="112821">MTAFFLRQQILHDKPGNAGICSADQHHPLAAQSYSISAKDANVPRQICCSTIRQETAVHLHNPSFLSHSGSRSKLHASQPRHLSNGRRRRHNDISRAMSGKKSEQNRTEAETALMQLVMTSEEGFPGQQADVDDVEVLRAALVVAYTRMANAEDEKEKALKALALAQATAKQQEQTTGSAQDRETAMQELQNAKQSFDAEVESLLKQKLAVESQLESTKQDAINLAVTMDNIASSIVKEQSYHLARELSLKVAIAETNAAEAAATLEQRIRSSTLESASKLIEETRDAIQKSFSEWEEAKTKAQNSELELFQKMQALDDMVLKEASALSLHQVESGLQHQLLEAKSEIQRLEAQIKAFASMAEAAESRALASDEALKKFQETVELNAKEQKESTRKALEALKAAGVARLEAVQMTFKADLEALQAAVNTLRQAEMSQERAYSRRCQALERSLAAAEALAKAWEERASAVEDLLQNATDTNQGPDSAKAMLAGGRIQSLLGDRSIKWDLIANGPREEIQDSMKQKREPALLGLPPRIINQNEEYSKSIQLPTPEDVWSIATAKVKEDEYTKKAAEKEAIDEQRRVLEKTLKKEAPDGLLKSLDLPDAESGTGSGQEIVFQGFNWESWRMKWYQDLAPKASDLSSSGITTIWFPPPTHSVSPQGYMPGDLYNLNSAYGTKEELKNAIEEMHNHGIKVLGDVVLNHRCAQHKGPNGVWNVFGGKLAWGPEAIVRDDPNFQGKGNPSSGDIFHAAPNIDHSQDFVRRDIIEWMQWLRTEIGYDGWRLDFVRGFWGGYVKEYITATKPVFAIGEYWDSLAYEGGNCSYNQDAHRQRIVNWINAAGGTSSAFDVTTKGILHSALHNEYWRLIDPQGKPPGVMGWWPSRAVTFLENHDTGSTQGHWPFPRHKLMQGYAYILTHPGTPVIFYDHFYDFGLHDQIAELIAVRKRTGIHCRSTVKIFHATNQGYVAKIGDNLVMKLGHIDWNPSKQDNLEGEWQRCLDRGADYQMWERK</sequence>
<dbReference type="InterPro" id="IPR012850">
    <property type="entry name" value="A-amylase_bs_C"/>
</dbReference>
<dbReference type="Pfam" id="PF00128">
    <property type="entry name" value="Alpha-amylase"/>
    <property type="match status" value="1"/>
</dbReference>
<dbReference type="GO" id="GO:0005975">
    <property type="term" value="P:carbohydrate metabolic process"/>
    <property type="evidence" value="ECO:0007669"/>
    <property type="project" value="InterPro"/>
</dbReference>
<organism evidence="13 14">
    <name type="scientific">Ceratopteris richardii</name>
    <name type="common">Triangle waterfern</name>
    <dbReference type="NCBI Taxonomy" id="49495"/>
    <lineage>
        <taxon>Eukaryota</taxon>
        <taxon>Viridiplantae</taxon>
        <taxon>Streptophyta</taxon>
        <taxon>Embryophyta</taxon>
        <taxon>Tracheophyta</taxon>
        <taxon>Polypodiopsida</taxon>
        <taxon>Polypodiidae</taxon>
        <taxon>Polypodiales</taxon>
        <taxon>Pteridineae</taxon>
        <taxon>Pteridaceae</taxon>
        <taxon>Parkerioideae</taxon>
        <taxon>Ceratopteris</taxon>
    </lineage>
</organism>
<feature type="coiled-coil region" evidence="9">
    <location>
        <begin position="149"/>
        <end position="221"/>
    </location>
</feature>
<evidence type="ECO:0000256" key="10">
    <source>
        <dbReference type="SAM" id="MobiDB-lite"/>
    </source>
</evidence>
<feature type="coiled-coil region" evidence="9">
    <location>
        <begin position="334"/>
        <end position="479"/>
    </location>
</feature>
<dbReference type="SMART" id="SM00810">
    <property type="entry name" value="Alpha-amyl_C2"/>
    <property type="match status" value="1"/>
</dbReference>
<keyword evidence="5" id="KW-0378">Hydrolase</keyword>
<accession>A0A8T2USF4</accession>
<proteinExistence type="inferred from homology"/>
<evidence type="ECO:0000256" key="5">
    <source>
        <dbReference type="ARBA" id="ARBA00022801"/>
    </source>
</evidence>
<dbReference type="SMART" id="SM00642">
    <property type="entry name" value="Aamy"/>
    <property type="match status" value="1"/>
</dbReference>
<dbReference type="GO" id="GO:0005509">
    <property type="term" value="F:calcium ion binding"/>
    <property type="evidence" value="ECO:0007669"/>
    <property type="project" value="InterPro"/>
</dbReference>
<evidence type="ECO:0000259" key="12">
    <source>
        <dbReference type="SMART" id="SM00810"/>
    </source>
</evidence>
<dbReference type="OrthoDB" id="550577at2759"/>
<evidence type="ECO:0000256" key="2">
    <source>
        <dbReference type="ARBA" id="ARBA00001913"/>
    </source>
</evidence>
<evidence type="ECO:0000313" key="13">
    <source>
        <dbReference type="EMBL" id="KAH7435069.1"/>
    </source>
</evidence>
<dbReference type="EMBL" id="CM035411">
    <property type="protein sequence ID" value="KAH7435068.1"/>
    <property type="molecule type" value="Genomic_DNA"/>
</dbReference>
<reference evidence="13" key="1">
    <citation type="submission" date="2021-08" db="EMBL/GenBank/DDBJ databases">
        <title>WGS assembly of Ceratopteris richardii.</title>
        <authorList>
            <person name="Marchant D.B."/>
            <person name="Chen G."/>
            <person name="Jenkins J."/>
            <person name="Shu S."/>
            <person name="Leebens-Mack J."/>
            <person name="Grimwood J."/>
            <person name="Schmutz J."/>
            <person name="Soltis P."/>
            <person name="Soltis D."/>
            <person name="Chen Z.-H."/>
        </authorList>
    </citation>
    <scope>NUCLEOTIDE SEQUENCE</scope>
    <source>
        <strain evidence="13">Whitten #5841</strain>
        <tissue evidence="13">Leaf</tissue>
    </source>
</reference>
<dbReference type="EC" id="3.2.1.1" evidence="4"/>
<evidence type="ECO:0000313" key="14">
    <source>
        <dbReference type="Proteomes" id="UP000825935"/>
    </source>
</evidence>
<dbReference type="PANTHER" id="PTHR43447">
    <property type="entry name" value="ALPHA-AMYLASE"/>
    <property type="match status" value="1"/>
</dbReference>
<dbReference type="SUPFAM" id="SSF51445">
    <property type="entry name" value="(Trans)glycosidases"/>
    <property type="match status" value="1"/>
</dbReference>
<dbReference type="Gene3D" id="2.60.40.1180">
    <property type="entry name" value="Golgi alpha-mannosidase II"/>
    <property type="match status" value="1"/>
</dbReference>
<dbReference type="Gene3D" id="3.20.20.80">
    <property type="entry name" value="Glycosidases"/>
    <property type="match status" value="1"/>
</dbReference>
<dbReference type="GO" id="GO:0004556">
    <property type="term" value="F:alpha-amylase activity"/>
    <property type="evidence" value="ECO:0007669"/>
    <property type="project" value="UniProtKB-EC"/>
</dbReference>
<comment type="catalytic activity">
    <reaction evidence="1">
        <text>Endohydrolysis of (1-&gt;4)-alpha-D-glucosidic linkages in polysaccharides containing three or more (1-&gt;4)-alpha-linked D-glucose units.</text>
        <dbReference type="EC" id="3.2.1.1"/>
    </reaction>
</comment>
<dbReference type="InterPro" id="IPR013780">
    <property type="entry name" value="Glyco_hydro_b"/>
</dbReference>
<dbReference type="CDD" id="cd11314">
    <property type="entry name" value="AmyAc_arch_bac_plant_AmyA"/>
    <property type="match status" value="1"/>
</dbReference>
<evidence type="ECO:0000256" key="1">
    <source>
        <dbReference type="ARBA" id="ARBA00000548"/>
    </source>
</evidence>